<feature type="compositionally biased region" description="Basic and acidic residues" evidence="1">
    <location>
        <begin position="1"/>
        <end position="12"/>
    </location>
</feature>
<protein>
    <submittedName>
        <fullName evidence="4">FEZ1 protein</fullName>
    </submittedName>
</protein>
<sequence>MSTNHWQEEKPLLPHLSGEMNEGEGDPAMPYRTTRTPPSSLFPEGCLEEKLLANSFTPHTHLQSTKIFVYGEKMKSNPEKYM</sequence>
<dbReference type="WBParaSite" id="BPAG_0001385501-mRNA-1">
    <property type="protein sequence ID" value="BPAG_0001385501-mRNA-1"/>
    <property type="gene ID" value="BPAG_0001385501"/>
</dbReference>
<gene>
    <name evidence="2" type="ORF">BPAG_LOCUS13783</name>
</gene>
<evidence type="ECO:0000313" key="2">
    <source>
        <dbReference type="EMBL" id="VDN94968.1"/>
    </source>
</evidence>
<reference evidence="4" key="1">
    <citation type="submission" date="2017-02" db="UniProtKB">
        <authorList>
            <consortium name="WormBaseParasite"/>
        </authorList>
    </citation>
    <scope>IDENTIFICATION</scope>
</reference>
<feature type="region of interest" description="Disordered" evidence="1">
    <location>
        <begin position="1"/>
        <end position="43"/>
    </location>
</feature>
<organism evidence="4">
    <name type="scientific">Brugia pahangi</name>
    <name type="common">Filarial nematode worm</name>
    <dbReference type="NCBI Taxonomy" id="6280"/>
    <lineage>
        <taxon>Eukaryota</taxon>
        <taxon>Metazoa</taxon>
        <taxon>Ecdysozoa</taxon>
        <taxon>Nematoda</taxon>
        <taxon>Chromadorea</taxon>
        <taxon>Rhabditida</taxon>
        <taxon>Spirurina</taxon>
        <taxon>Spiruromorpha</taxon>
        <taxon>Filarioidea</taxon>
        <taxon>Onchocercidae</taxon>
        <taxon>Brugia</taxon>
    </lineage>
</organism>
<evidence type="ECO:0000313" key="4">
    <source>
        <dbReference type="WBParaSite" id="BPAG_0001385501-mRNA-1"/>
    </source>
</evidence>
<dbReference type="EMBL" id="UZAD01013448">
    <property type="protein sequence ID" value="VDN94968.1"/>
    <property type="molecule type" value="Genomic_DNA"/>
</dbReference>
<proteinExistence type="predicted"/>
<keyword evidence="3" id="KW-1185">Reference proteome</keyword>
<dbReference type="Proteomes" id="UP000278627">
    <property type="component" value="Unassembled WGS sequence"/>
</dbReference>
<name>A0A0N4TXY5_BRUPA</name>
<accession>A0A0N4TXY5</accession>
<evidence type="ECO:0000313" key="3">
    <source>
        <dbReference type="Proteomes" id="UP000278627"/>
    </source>
</evidence>
<reference evidence="2 3" key="2">
    <citation type="submission" date="2018-11" db="EMBL/GenBank/DDBJ databases">
        <authorList>
            <consortium name="Pathogen Informatics"/>
        </authorList>
    </citation>
    <scope>NUCLEOTIDE SEQUENCE [LARGE SCALE GENOMIC DNA]</scope>
</reference>
<evidence type="ECO:0000256" key="1">
    <source>
        <dbReference type="SAM" id="MobiDB-lite"/>
    </source>
</evidence>
<dbReference type="AlphaFoldDB" id="A0A0N4TXY5"/>